<feature type="signal peptide" evidence="1">
    <location>
        <begin position="1"/>
        <end position="15"/>
    </location>
</feature>
<comment type="caution">
    <text evidence="2">The sequence shown here is derived from an EMBL/GenBank/DDBJ whole genome shotgun (WGS) entry which is preliminary data.</text>
</comment>
<accession>A0A4R1BII9</accession>
<organism evidence="2 3">
    <name type="scientific">Flaviaesturariibacter flavus</name>
    <dbReference type="NCBI Taxonomy" id="2502780"/>
    <lineage>
        <taxon>Bacteria</taxon>
        <taxon>Pseudomonadati</taxon>
        <taxon>Bacteroidota</taxon>
        <taxon>Chitinophagia</taxon>
        <taxon>Chitinophagales</taxon>
        <taxon>Chitinophagaceae</taxon>
        <taxon>Flaviaestuariibacter</taxon>
    </lineage>
</organism>
<keyword evidence="1" id="KW-0732">Signal</keyword>
<protein>
    <recommendedName>
        <fullName evidence="4">Carboxypeptidase regulatory-like domain-containing protein</fullName>
    </recommendedName>
</protein>
<dbReference type="Proteomes" id="UP000295334">
    <property type="component" value="Unassembled WGS sequence"/>
</dbReference>
<feature type="chain" id="PRO_5020511240" description="Carboxypeptidase regulatory-like domain-containing protein" evidence="1">
    <location>
        <begin position="16"/>
        <end position="293"/>
    </location>
</feature>
<keyword evidence="3" id="KW-1185">Reference proteome</keyword>
<evidence type="ECO:0000256" key="1">
    <source>
        <dbReference type="SAM" id="SignalP"/>
    </source>
</evidence>
<evidence type="ECO:0008006" key="4">
    <source>
        <dbReference type="Google" id="ProtNLM"/>
    </source>
</evidence>
<reference evidence="2 3" key="1">
    <citation type="submission" date="2019-03" db="EMBL/GenBank/DDBJ databases">
        <authorList>
            <person name="Kim M.K.M."/>
        </authorList>
    </citation>
    <scope>NUCLEOTIDE SEQUENCE [LARGE SCALE GENOMIC DNA]</scope>
    <source>
        <strain evidence="2 3">17J68-12</strain>
    </source>
</reference>
<evidence type="ECO:0000313" key="2">
    <source>
        <dbReference type="EMBL" id="TCJ17017.1"/>
    </source>
</evidence>
<dbReference type="EMBL" id="SJZI01000009">
    <property type="protein sequence ID" value="TCJ17017.1"/>
    <property type="molecule type" value="Genomic_DNA"/>
</dbReference>
<evidence type="ECO:0000313" key="3">
    <source>
        <dbReference type="Proteomes" id="UP000295334"/>
    </source>
</evidence>
<proteinExistence type="predicted"/>
<name>A0A4R1BII9_9BACT</name>
<dbReference type="AlphaFoldDB" id="A0A4R1BII9"/>
<dbReference type="OrthoDB" id="8670144at2"/>
<sequence>MRLLLFLLLPLFSSAQQVLHVVDSASGRGLPYATIASVEKNWVLMTDSLGRATLPDSLRSAVLDFSFVGFRPARLHVGDRNRIALVQKTMPEVVVKGCKPALPLFLDQAGALKQSKTICYIQWLTGAQMAVWVKNPSGRPGTIQTLGWGIKTCFDANKRYRGYPNTPVRLRFYARDAEGCPGEELVYDDIRVSGKKFGWFETPLESFRIPVPEEGLFVVFELIVSGEEYRWKVPFDGPPPPQAITELYGYSFAAHPVGATGMYFKTPTGSWAPMTMGSQQLDLDVQLGVLVCK</sequence>
<dbReference type="RefSeq" id="WP_131448183.1">
    <property type="nucleotide sequence ID" value="NZ_SJZI01000009.1"/>
</dbReference>
<gene>
    <name evidence="2" type="ORF">EPD60_06825</name>
</gene>